<dbReference type="SUPFAM" id="SSF52091">
    <property type="entry name" value="SpoIIaa-like"/>
    <property type="match status" value="1"/>
</dbReference>
<evidence type="ECO:0000256" key="3">
    <source>
        <dbReference type="SAM" id="MobiDB-lite"/>
    </source>
</evidence>
<feature type="domain" description="STAS" evidence="4">
    <location>
        <begin position="13"/>
        <end position="127"/>
    </location>
</feature>
<sequence length="127" mass="13225">MASGQLSTHWLPDGNLMVDVRGELDILSSRTLRHSLSAEVIAMKPVGVLVDLGSVTFMDTTALGALIGVQRDLHRLGAELRVVNTSPSVAHLLAEAGVDGVLGCHADGPAADVPPQRRAPALTTADD</sequence>
<dbReference type="InterPro" id="IPR036513">
    <property type="entry name" value="STAS_dom_sf"/>
</dbReference>
<evidence type="ECO:0000256" key="2">
    <source>
        <dbReference type="RuleBase" id="RU003749"/>
    </source>
</evidence>
<dbReference type="Proteomes" id="UP000722989">
    <property type="component" value="Unassembled WGS sequence"/>
</dbReference>
<dbReference type="Gene3D" id="3.30.750.24">
    <property type="entry name" value="STAS domain"/>
    <property type="match status" value="1"/>
</dbReference>
<dbReference type="InterPro" id="IPR003658">
    <property type="entry name" value="Anti-sigma_ant"/>
</dbReference>
<feature type="region of interest" description="Disordered" evidence="3">
    <location>
        <begin position="108"/>
        <end position="127"/>
    </location>
</feature>
<dbReference type="CDD" id="cd07043">
    <property type="entry name" value="STAS_anti-anti-sigma_factors"/>
    <property type="match status" value="1"/>
</dbReference>
<dbReference type="PANTHER" id="PTHR33495:SF2">
    <property type="entry name" value="ANTI-SIGMA FACTOR ANTAGONIST TM_1081-RELATED"/>
    <property type="match status" value="1"/>
</dbReference>
<dbReference type="PANTHER" id="PTHR33495">
    <property type="entry name" value="ANTI-SIGMA FACTOR ANTAGONIST TM_1081-RELATED-RELATED"/>
    <property type="match status" value="1"/>
</dbReference>
<keyword evidence="6" id="KW-1185">Reference proteome</keyword>
<dbReference type="EMBL" id="JAATVY010000057">
    <property type="protein sequence ID" value="NJC74299.1"/>
    <property type="molecule type" value="Genomic_DNA"/>
</dbReference>
<evidence type="ECO:0000259" key="4">
    <source>
        <dbReference type="PROSITE" id="PS50801"/>
    </source>
</evidence>
<comment type="similarity">
    <text evidence="1 2">Belongs to the anti-sigma-factor antagonist family.</text>
</comment>
<gene>
    <name evidence="5" type="ORF">HC031_31975</name>
</gene>
<proteinExistence type="inferred from homology"/>
<dbReference type="PROSITE" id="PS50801">
    <property type="entry name" value="STAS"/>
    <property type="match status" value="1"/>
</dbReference>
<comment type="caution">
    <text evidence="5">The sequence shown here is derived from an EMBL/GenBank/DDBJ whole genome shotgun (WGS) entry which is preliminary data.</text>
</comment>
<reference evidence="5 6" key="1">
    <citation type="submission" date="2020-03" db="EMBL/GenBank/DDBJ databases">
        <title>WGS of the type strain of Planosporangium spp.</title>
        <authorList>
            <person name="Thawai C."/>
        </authorList>
    </citation>
    <scope>NUCLEOTIDE SEQUENCE [LARGE SCALE GENOMIC DNA]</scope>
    <source>
        <strain evidence="5 6">TBRC 5610</strain>
    </source>
</reference>
<name>A0ABX0YAM4_9ACTN</name>
<evidence type="ECO:0000313" key="5">
    <source>
        <dbReference type="EMBL" id="NJC74299.1"/>
    </source>
</evidence>
<protein>
    <recommendedName>
        <fullName evidence="2">Anti-sigma factor antagonist</fullName>
    </recommendedName>
</protein>
<accession>A0ABX0YAM4</accession>
<dbReference type="InterPro" id="IPR002645">
    <property type="entry name" value="STAS_dom"/>
</dbReference>
<evidence type="ECO:0000256" key="1">
    <source>
        <dbReference type="ARBA" id="ARBA00009013"/>
    </source>
</evidence>
<organism evidence="5 6">
    <name type="scientific">Planosporangium thailandense</name>
    <dbReference type="NCBI Taxonomy" id="765197"/>
    <lineage>
        <taxon>Bacteria</taxon>
        <taxon>Bacillati</taxon>
        <taxon>Actinomycetota</taxon>
        <taxon>Actinomycetes</taxon>
        <taxon>Micromonosporales</taxon>
        <taxon>Micromonosporaceae</taxon>
        <taxon>Planosporangium</taxon>
    </lineage>
</organism>
<dbReference type="RefSeq" id="WP_167929200.1">
    <property type="nucleotide sequence ID" value="NZ_JAATVY010000057.1"/>
</dbReference>
<evidence type="ECO:0000313" key="6">
    <source>
        <dbReference type="Proteomes" id="UP000722989"/>
    </source>
</evidence>
<dbReference type="Pfam" id="PF01740">
    <property type="entry name" value="STAS"/>
    <property type="match status" value="1"/>
</dbReference>
<dbReference type="NCBIfam" id="TIGR00377">
    <property type="entry name" value="ant_ant_sig"/>
    <property type="match status" value="1"/>
</dbReference>